<feature type="compositionally biased region" description="Gly residues" evidence="1">
    <location>
        <begin position="586"/>
        <end position="595"/>
    </location>
</feature>
<keyword evidence="3" id="KW-1185">Reference proteome</keyword>
<dbReference type="Proteomes" id="UP000673552">
    <property type="component" value="Chromosome 36"/>
</dbReference>
<accession>A0A836GBH2</accession>
<comment type="caution">
    <text evidence="2">The sequence shown here is derived from an EMBL/GenBank/DDBJ whole genome shotgun (WGS) entry which is preliminary data.</text>
</comment>
<feature type="region of interest" description="Disordered" evidence="1">
    <location>
        <begin position="1099"/>
        <end position="1119"/>
    </location>
</feature>
<dbReference type="OrthoDB" id="273427at2759"/>
<feature type="region of interest" description="Disordered" evidence="1">
    <location>
        <begin position="570"/>
        <end position="601"/>
    </location>
</feature>
<feature type="region of interest" description="Disordered" evidence="1">
    <location>
        <begin position="11"/>
        <end position="37"/>
    </location>
</feature>
<feature type="compositionally biased region" description="Low complexity" evidence="1">
    <location>
        <begin position="576"/>
        <end position="585"/>
    </location>
</feature>
<feature type="compositionally biased region" description="Low complexity" evidence="1">
    <location>
        <begin position="24"/>
        <end position="37"/>
    </location>
</feature>
<organism evidence="2 3">
    <name type="scientific">Leishmania martiniquensis</name>
    <dbReference type="NCBI Taxonomy" id="1580590"/>
    <lineage>
        <taxon>Eukaryota</taxon>
        <taxon>Discoba</taxon>
        <taxon>Euglenozoa</taxon>
        <taxon>Kinetoplastea</taxon>
        <taxon>Metakinetoplastina</taxon>
        <taxon>Trypanosomatida</taxon>
        <taxon>Trypanosomatidae</taxon>
        <taxon>Leishmaniinae</taxon>
        <taxon>Leishmania</taxon>
    </lineage>
</organism>
<evidence type="ECO:0000313" key="3">
    <source>
        <dbReference type="Proteomes" id="UP000673552"/>
    </source>
</evidence>
<dbReference type="EMBL" id="JAFEUZ010000036">
    <property type="protein sequence ID" value="KAG5463997.1"/>
    <property type="molecule type" value="Genomic_DNA"/>
</dbReference>
<name>A0A836GBH2_9TRYP</name>
<evidence type="ECO:0000256" key="1">
    <source>
        <dbReference type="SAM" id="MobiDB-lite"/>
    </source>
</evidence>
<dbReference type="RefSeq" id="XP_067173934.1">
    <property type="nucleotide sequence ID" value="XM_067317829.1"/>
</dbReference>
<reference evidence="2 3" key="1">
    <citation type="submission" date="2021-03" db="EMBL/GenBank/DDBJ databases">
        <title>Leishmania (Mundinia) martiniquensis Genome sequencing and assembly.</title>
        <authorList>
            <person name="Almutairi H."/>
            <person name="Gatherer D."/>
        </authorList>
    </citation>
    <scope>NUCLEOTIDE SEQUENCE [LARGE SCALE GENOMIC DNA]</scope>
    <source>
        <strain evidence="2">LSCM1</strain>
    </source>
</reference>
<sequence length="1847" mass="195939">MHRSFGIRFEKYTRMSGAQQHSQPAHTSSSSATRSPSVLGSLMRIRNQFHRLRHAQQRQAIAIVSARYRAQAVVWRPASTPLTAGQSAADDSVDEEERGDAADSNTSSALQNAIMLCTEALRLLNGEVRCKDHLSDVPPDSPAYGSEIGKLLTTAAAFGASTNFPRVTHALRWIQLNKERLLTPRQVMSLCMPLTSLPDGPTAGLAFVLHELYEPLLLALQEVAPTSPEPAGEPADGASSNAANSVQQHLIAITSAMGMVAKWSNLRLSGKMQESAAPSFSEVHTTAKSDAATEELEKMLRIAEACVVALRRQSGCCNRSNSDEAWAVMAPLSPPDVLQWIQCLHGLERMYLVAEPALGLSREQVEAASRRILTCYRALLPLVQRTLELAGGRGGAVAAGSSTASNGALTLGLAATSVRVSDLAELIQVGLQPSMEPTHGGLMLSYGLQALPGALTSATVKDLSDAVQVVNKVRQQRPSALPAALLLSIQAGIRPALFLLRETHALQLRASDCGVLLSSLSRWGEVPGVTVSADIVELLSQRFGEQVHGVSPSQLVPFVVSLARLEERHLQPQRDGASGEAVEGAAGLGENGTGDGAQRSALGDAWEPLGAAEDSSTLPPLRTPPCRVAAAAHYRFCTTSRVIAQCVQRAIALAGDSETKSESTAPPRLAAIDAAHLLASFVQLCAPQCVDFFSTVEPLLASAIRGNAESPSSTSEAIRLHVVAGDAVQRFARDAVRQCEPTSAQHSSPMNQETREEAAAVVVHRATALLAAMSRSLTKLVCDAASSKDLVLACSLLRRRLLGKRAAADAGMGGGGGALRYSKNSSLSTAAVRARVRASPRSWTRKEARLAAAFAAQAAKVVPKCRGTELATLASVTSSLFTAGALSRPAAQQFMRAVWVRCADGLAVAPSGAAAGSKAANALSLSVDNCKILMDASRSTRTLRTAPPLLFLEALAAQCGELLKEAGDSAEGEAFSEVARGTARAYAEAVSNLRRVSDLGRSLVSYFGSLRLPLGAAGEDAVIRSTPWREAFVSALESYLEVVHSVVEAYATEATLAETWWAERDGGSPPPMPLELLSTTAHVMAQIYRLARRGVGSTKLSSSVPETVPAVPDEVPNAEGDVMDGSFILDGAGETTPPELRGKVLEEDGETLPLTVASPETLSTATLDEAVRETLGLLGDTIAVLARQRQRLCVSLSAGMPEGSAADEKSGLLPAAPAAALMQNAKHLLMLLQAFEAVQYTHLDMLYSILPELRGCAERLDPLELSLLIRALTQLGAWNSRLLGALATAVASKMDQCELRQCYTLLRGLCRSGCISPETYVELRSSPHKDWDSGCGDASSKAAAQEPLQRLAENTLRRLDAFVRTRDAFMSLARTAAVAELVGVLNALRFFHAPPPATHDAFVVLAIRRLASQYQRLPLRTVIQHAITLLDAVSELRKPEQRCVSAQALWTVLRRAFALPIEAAAPGASAQAVGSALSGALHLHACWELTRFSAWHSLQYGQAATRSFFLPFAALTTERPGVSCASVTQARLGSLIEDHASDVAAGASSPTPPLTAADRAALRRYALHASPCLVRGDRQLDAYVRAPLKLARLIADGDPATLVHAATAAAAPAAQARRCIRMLACLLRSDLWTPSISATTPDAQLLAVALGRLWGVAGLDSLVCHTPDAFSREELLVLAAAADRAHRYSADAETLKKACTVAVCQLCTSTTEWRFPAAVDAWMLFATPLMARSPLPATSLPSCSDELFSMLVTSGDVLVTRFGHAQQSWATSGARVLPELLRLFLGPAQLNMALLHSVAADGDTSSVEFHSTAVGASAAQTRFAEIYKELLRLFTSCLAGTHGMVRG</sequence>
<feature type="region of interest" description="Disordered" evidence="1">
    <location>
        <begin position="81"/>
        <end position="106"/>
    </location>
</feature>
<proteinExistence type="predicted"/>
<gene>
    <name evidence="2" type="ORF">LSCM1_00176</name>
</gene>
<dbReference type="GeneID" id="92510341"/>
<dbReference type="KEGG" id="lmat:92510341"/>
<protein>
    <submittedName>
        <fullName evidence="2">Uncharacterized protein</fullName>
    </submittedName>
</protein>
<evidence type="ECO:0000313" key="2">
    <source>
        <dbReference type="EMBL" id="KAG5463997.1"/>
    </source>
</evidence>